<dbReference type="Proteomes" id="UP000030645">
    <property type="component" value="Unassembled WGS sequence"/>
</dbReference>
<evidence type="ECO:0008006" key="4">
    <source>
        <dbReference type="Google" id="ProtNLM"/>
    </source>
</evidence>
<name>W9S2X2_9ROSA</name>
<evidence type="ECO:0000313" key="2">
    <source>
        <dbReference type="EMBL" id="EXC05957.1"/>
    </source>
</evidence>
<feature type="region of interest" description="Disordered" evidence="1">
    <location>
        <begin position="1"/>
        <end position="22"/>
    </location>
</feature>
<dbReference type="AlphaFoldDB" id="W9S2X2"/>
<proteinExistence type="predicted"/>
<evidence type="ECO:0000256" key="1">
    <source>
        <dbReference type="SAM" id="MobiDB-lite"/>
    </source>
</evidence>
<evidence type="ECO:0000313" key="3">
    <source>
        <dbReference type="Proteomes" id="UP000030645"/>
    </source>
</evidence>
<dbReference type="EMBL" id="KE345548">
    <property type="protein sequence ID" value="EXC05957.1"/>
    <property type="molecule type" value="Genomic_DNA"/>
</dbReference>
<keyword evidence="3" id="KW-1185">Reference proteome</keyword>
<feature type="compositionally biased region" description="Polar residues" evidence="1">
    <location>
        <begin position="13"/>
        <end position="22"/>
    </location>
</feature>
<dbReference type="STRING" id="981085.W9S2X2"/>
<accession>W9S2X2</accession>
<gene>
    <name evidence="2" type="ORF">L484_014226</name>
</gene>
<sequence length="169" mass="18961">MAVVVKCEDTENTENNATGESGMLNTNAELYQNQSVKKGIVAQEEHLSTSTETSPLYSSEIELQSATLKNVMEQDKNFQAHDKRWRGRSGGKVSLKDLEEQPSNLDEEVIGIITLEDVMEALLQVDNSMFINLNFTSQTCSICDTGRHRQPMKALYSVLWEKILDETDA</sequence>
<organism evidence="2 3">
    <name type="scientific">Morus notabilis</name>
    <dbReference type="NCBI Taxonomy" id="981085"/>
    <lineage>
        <taxon>Eukaryota</taxon>
        <taxon>Viridiplantae</taxon>
        <taxon>Streptophyta</taxon>
        <taxon>Embryophyta</taxon>
        <taxon>Tracheophyta</taxon>
        <taxon>Spermatophyta</taxon>
        <taxon>Magnoliopsida</taxon>
        <taxon>eudicotyledons</taxon>
        <taxon>Gunneridae</taxon>
        <taxon>Pentapetalae</taxon>
        <taxon>rosids</taxon>
        <taxon>fabids</taxon>
        <taxon>Rosales</taxon>
        <taxon>Moraceae</taxon>
        <taxon>Moreae</taxon>
        <taxon>Morus</taxon>
    </lineage>
</organism>
<protein>
    <recommendedName>
        <fullName evidence="4">DUF21 domain-containing protein</fullName>
    </recommendedName>
</protein>
<reference evidence="3" key="1">
    <citation type="submission" date="2013-01" db="EMBL/GenBank/DDBJ databases">
        <title>Draft Genome Sequence of a Mulberry Tree, Morus notabilis C.K. Schneid.</title>
        <authorList>
            <person name="He N."/>
            <person name="Zhao S."/>
        </authorList>
    </citation>
    <scope>NUCLEOTIDE SEQUENCE</scope>
</reference>